<feature type="region of interest" description="Disordered" evidence="2">
    <location>
        <begin position="113"/>
        <end position="134"/>
    </location>
</feature>
<dbReference type="Pfam" id="PF02563">
    <property type="entry name" value="Poly_export"/>
    <property type="match status" value="1"/>
</dbReference>
<feature type="domain" description="Polysaccharide export protein N-terminal" evidence="3">
    <location>
        <begin position="77"/>
        <end position="181"/>
    </location>
</feature>
<keyword evidence="5" id="KW-1185">Reference proteome</keyword>
<dbReference type="InterPro" id="IPR049712">
    <property type="entry name" value="Poly_export"/>
</dbReference>
<sequence length="303" mass="33528">MWLALSVHNLRAVQMFIFNQDSSSISMLFAFRKSIFSLFLLIGILQLSSCNVYRQNVMFRTEGDVNADLLRASMAEAGRNYKIQPNDVLNIRIYTNKGEILVDPNNFLRQELTQTGTSGGGRNVAAQQGSQKEDQEYTVLPNGEVKVPMIGFVPVQGLTVSQADSLFQSRFETYYRDTYVYSQVISRRVVVLGAAGGKVIPLGNENINVVEVLALSGGIPENGKAQNIRLIRDVASAKPIVQVIDLSTIAGLQRASLRVQPNDVIYIEPVKRVFNESLRDVLTVIGALSNVLTSYIVIKNIIN</sequence>
<dbReference type="AlphaFoldDB" id="A0A3M9ML25"/>
<dbReference type="GO" id="GO:0015159">
    <property type="term" value="F:polysaccharide transmembrane transporter activity"/>
    <property type="evidence" value="ECO:0007669"/>
    <property type="project" value="InterPro"/>
</dbReference>
<name>A0A3M9ML25_9BACT</name>
<dbReference type="EMBL" id="RJJD01000008">
    <property type="protein sequence ID" value="RNI26179.1"/>
    <property type="molecule type" value="Genomic_DNA"/>
</dbReference>
<evidence type="ECO:0000313" key="5">
    <source>
        <dbReference type="Proteomes" id="UP000272117"/>
    </source>
</evidence>
<comment type="caution">
    <text evidence="4">The sequence shown here is derived from an EMBL/GenBank/DDBJ whole genome shotgun (WGS) entry which is preliminary data.</text>
</comment>
<protein>
    <submittedName>
        <fullName evidence="4">Polysaccharide export protein EpsE</fullName>
    </submittedName>
</protein>
<accession>A0A3M9ML25</accession>
<dbReference type="Gene3D" id="3.10.560.10">
    <property type="entry name" value="Outer membrane lipoprotein wza domain like"/>
    <property type="match status" value="1"/>
</dbReference>
<dbReference type="PANTHER" id="PTHR33619">
    <property type="entry name" value="POLYSACCHARIDE EXPORT PROTEIN GFCE-RELATED"/>
    <property type="match status" value="1"/>
</dbReference>
<dbReference type="InterPro" id="IPR003715">
    <property type="entry name" value="Poly_export_N"/>
</dbReference>
<evidence type="ECO:0000313" key="4">
    <source>
        <dbReference type="EMBL" id="RNI26179.1"/>
    </source>
</evidence>
<evidence type="ECO:0000256" key="1">
    <source>
        <dbReference type="ARBA" id="ARBA00022729"/>
    </source>
</evidence>
<evidence type="ECO:0000256" key="2">
    <source>
        <dbReference type="SAM" id="MobiDB-lite"/>
    </source>
</evidence>
<gene>
    <name evidence="4" type="ORF">EFB08_15295</name>
</gene>
<reference evidence="4 5" key="1">
    <citation type="submission" date="2018-11" db="EMBL/GenBank/DDBJ databases">
        <title>Rufibacter latericius sp. nov., isolated from water in Baiyang Lake.</title>
        <authorList>
            <person name="Yang Y."/>
        </authorList>
    </citation>
    <scope>NUCLEOTIDE SEQUENCE [LARGE SCALE GENOMIC DNA]</scope>
    <source>
        <strain evidence="4 5">R-22-1c-1</strain>
    </source>
</reference>
<dbReference type="PANTHER" id="PTHR33619:SF3">
    <property type="entry name" value="POLYSACCHARIDE EXPORT PROTEIN GFCE-RELATED"/>
    <property type="match status" value="1"/>
</dbReference>
<dbReference type="Gene3D" id="3.30.1950.10">
    <property type="entry name" value="wza like domain"/>
    <property type="match status" value="1"/>
</dbReference>
<organism evidence="4 5">
    <name type="scientific">Rufibacter latericius</name>
    <dbReference type="NCBI Taxonomy" id="2487040"/>
    <lineage>
        <taxon>Bacteria</taxon>
        <taxon>Pseudomonadati</taxon>
        <taxon>Bacteroidota</taxon>
        <taxon>Cytophagia</taxon>
        <taxon>Cytophagales</taxon>
        <taxon>Hymenobacteraceae</taxon>
        <taxon>Rufibacter</taxon>
    </lineage>
</organism>
<proteinExistence type="predicted"/>
<dbReference type="Proteomes" id="UP000272117">
    <property type="component" value="Unassembled WGS sequence"/>
</dbReference>
<evidence type="ECO:0000259" key="3">
    <source>
        <dbReference type="Pfam" id="PF02563"/>
    </source>
</evidence>
<keyword evidence="1" id="KW-0732">Signal</keyword>